<keyword evidence="2" id="KW-1185">Reference proteome</keyword>
<organism evidence="1 2">
    <name type="scientific">Bifidobacterium kimbladii</name>
    <dbReference type="NCBI Taxonomy" id="1293826"/>
    <lineage>
        <taxon>Bacteria</taxon>
        <taxon>Bacillati</taxon>
        <taxon>Actinomycetota</taxon>
        <taxon>Actinomycetes</taxon>
        <taxon>Bifidobacteriales</taxon>
        <taxon>Bifidobacteriaceae</taxon>
        <taxon>Bifidobacterium</taxon>
    </lineage>
</organism>
<evidence type="ECO:0000313" key="1">
    <source>
        <dbReference type="EMBL" id="MDT7509263.1"/>
    </source>
</evidence>
<accession>A0ABU3KEY3</accession>
<reference evidence="1 2" key="1">
    <citation type="submission" date="2023-06" db="EMBL/GenBank/DDBJ databases">
        <authorList>
            <person name="Pascarelli S."/>
        </authorList>
    </citation>
    <scope>NUCLEOTIDE SEQUENCE [LARGE SCALE GENOMIC DNA]</scope>
    <source>
        <strain evidence="1 2">H1HS16N</strain>
    </source>
</reference>
<dbReference type="RefSeq" id="WP_313838830.1">
    <property type="nucleotide sequence ID" value="NZ_JASTZZ010000002.1"/>
</dbReference>
<sequence length="100" mass="11373">MLQNKSSLLLTYPQLRQLHIEHNNAYKFSLPFQGYRNEGQNLGFKSGVLRRFKFSTMQDQHPAGKKQYVVFFGSFRIGGEYCLGNGSNTGIKKQGPRSSP</sequence>
<evidence type="ECO:0000313" key="2">
    <source>
        <dbReference type="Proteomes" id="UP001529481"/>
    </source>
</evidence>
<name>A0ABU3KEY3_9BIFI</name>
<dbReference type="Proteomes" id="UP001529481">
    <property type="component" value="Unassembled WGS sequence"/>
</dbReference>
<dbReference type="EMBL" id="JASTZZ010000002">
    <property type="protein sequence ID" value="MDT7509263.1"/>
    <property type="molecule type" value="Genomic_DNA"/>
</dbReference>
<gene>
    <name evidence="1" type="ORF">QRX41_03860</name>
</gene>
<protein>
    <submittedName>
        <fullName evidence="1">Uncharacterized protein</fullName>
    </submittedName>
</protein>
<reference evidence="2" key="2">
    <citation type="submission" date="2023-07" db="EMBL/GenBank/DDBJ databases">
        <title>Bifidobacterium spp. in honeybee.</title>
        <authorList>
            <person name="Olofsson T."/>
        </authorList>
    </citation>
    <scope>NUCLEOTIDE SEQUENCE [LARGE SCALE GENOMIC DNA]</scope>
    <source>
        <strain evidence="2">H1HS16N</strain>
    </source>
</reference>
<proteinExistence type="predicted"/>
<comment type="caution">
    <text evidence="1">The sequence shown here is derived from an EMBL/GenBank/DDBJ whole genome shotgun (WGS) entry which is preliminary data.</text>
</comment>